<dbReference type="CDD" id="cd04485">
    <property type="entry name" value="DnaE_OBF"/>
    <property type="match status" value="1"/>
</dbReference>
<reference evidence="11 12" key="1">
    <citation type="submission" date="2020-09" db="EMBL/GenBank/DDBJ databases">
        <title>Genome sequence of the banana aphid, Pentalonia nigronervosa Coquerel (Hemiptera: Aphididae) and its symbionts.</title>
        <authorList>
            <person name="Mathers T.C."/>
            <person name="Mugford S.T."/>
            <person name="Hogenhout S.A."/>
            <person name="Tripathi L."/>
        </authorList>
    </citation>
    <scope>NUCLEOTIDE SEQUENCE [LARGE SCALE GENOMIC DNA]</scope>
    <source>
        <strain evidence="11">Ba4</strain>
    </source>
</reference>
<dbReference type="InterPro" id="IPR003141">
    <property type="entry name" value="Pol/His_phosphatase_N"/>
</dbReference>
<dbReference type="NCBIfam" id="NF004226">
    <property type="entry name" value="PRK05673.1"/>
    <property type="match status" value="1"/>
</dbReference>
<dbReference type="Pfam" id="PF01336">
    <property type="entry name" value="tRNA_anti-codon"/>
    <property type="match status" value="1"/>
</dbReference>
<dbReference type="InterPro" id="IPR004013">
    <property type="entry name" value="PHP_dom"/>
</dbReference>
<keyword evidence="4" id="KW-0963">Cytoplasm</keyword>
<dbReference type="InterPro" id="IPR041931">
    <property type="entry name" value="DNA_pol3_alpha_thumb_dom"/>
</dbReference>
<dbReference type="InterPro" id="IPR004365">
    <property type="entry name" value="NA-bd_OB_tRNA"/>
</dbReference>
<dbReference type="CDD" id="cd07433">
    <property type="entry name" value="PHP_PolIIIA_DnaE1"/>
    <property type="match status" value="1"/>
</dbReference>
<keyword evidence="8" id="KW-0239">DNA-directed DNA polymerase</keyword>
<keyword evidence="6 11" id="KW-0548">Nucleotidyltransferase</keyword>
<evidence type="ECO:0000256" key="3">
    <source>
        <dbReference type="ARBA" id="ARBA00019114"/>
    </source>
</evidence>
<dbReference type="InterPro" id="IPR016195">
    <property type="entry name" value="Pol/histidinol_Pase-like"/>
</dbReference>
<evidence type="ECO:0000313" key="12">
    <source>
        <dbReference type="Proteomes" id="UP000516346"/>
    </source>
</evidence>
<sequence length="1080" mass="123911">MNNSKFVHLHVSSDYSIVHGLSKPEELVKKAADLGMMALAITDLNNLYGVIKFYNASHKFGIKPIIGVTVHFFSELINNELTKLTILASTEEGYKNLILLISLAHTNRSMHNTNVVIEKKWLLKINQGLILLAGGCQGEIGKVLLRKDISLLSFCLSFYKKYFSNAFYLEILRTGREYEEDYLHLAIDLSFSANIPIVATNDVCFLNKEDFKIHKIRIAIHEGKTLKESKIQNHYSNQQFLKSEQEMCSLFLDLPEALTNSVEIAKRCNVFIKPKKYFLPKFFTGKKCVEDYLIIQAYKGLNKRLNRYFHKQDNITYKKLYKKYQSRLDEELNIINTMGFPSYFLIVMEFIKWAKDQNIPVGPGRGSGAGSLVAYVLNITEVDPIFFNLLFERFLNPERVSLPDFDVDFCMEQRDKVIEHVSNVYGRDAVAQIITFGTMTAKAVIKDVGRVLGYPYGFLNKLSKLIPLDSGITLDLAFSENTELLNLYNSNDDVKNLVNIAKKLEGVNRNIGKHAGGVVISPTKITDFCPLYCDENGRNPVTQFDKNDVEHVGLVKFDFLGLRTLTLINYAIDMINNKLQSNKEKLLDISSISINDSACFKLLQTSETIAIFQLESFGMKDLISRLQPDCFEDIIALVALFRPGPLQSGMVDNFINRKHRREKIAYPDLKWQHMLLKPILESTYGIILYQEQVMQIAQTLAGFTLGKADILRRAMSKKNLKEMTEQRSIFLSGSVKNGISKKLAEKIFDLLEKFAGYGFNRSHSVAYALVSYQTLWLKLYYPEEFMAAAMTSDIDNTEKIIVLIHESRRMGIRIIPPNINFSKYEFYVNSKNHIVYGIGAIKGIGETSIKHFIEERDRNGNFQDLFDFCMRTNPNKITRRVLEKLIMSGSFDCFSKNRNYLLQSIEYAMKSSKEYIKIKMFQKDSLFGTFRDELNQVKKNNVFNISYSNQNRLEQECQVLGFYLTGHPIDKYVKEIKKFKNGITLSEVARLKKDKLVLTAGVVIFVKIKITKNKDRMAILVLDDKTYRLEIVVFSKLFNFYKDFLQVNKVLIVKGILSTNFISKNIQIIAHEIVNLSITK</sequence>
<evidence type="ECO:0000256" key="8">
    <source>
        <dbReference type="ARBA" id="ARBA00022932"/>
    </source>
</evidence>
<dbReference type="EC" id="2.7.7.7" evidence="2"/>
<dbReference type="InterPro" id="IPR049821">
    <property type="entry name" value="PolIIIA_DnaE1_PHP"/>
</dbReference>
<proteinExistence type="predicted"/>
<comment type="catalytic activity">
    <reaction evidence="9">
        <text>DNA(n) + a 2'-deoxyribonucleoside 5'-triphosphate = DNA(n+1) + diphosphate</text>
        <dbReference type="Rhea" id="RHEA:22508"/>
        <dbReference type="Rhea" id="RHEA-COMP:17339"/>
        <dbReference type="Rhea" id="RHEA-COMP:17340"/>
        <dbReference type="ChEBI" id="CHEBI:33019"/>
        <dbReference type="ChEBI" id="CHEBI:61560"/>
        <dbReference type="ChEBI" id="CHEBI:173112"/>
        <dbReference type="EC" id="2.7.7.7"/>
    </reaction>
</comment>
<dbReference type="InterPro" id="IPR029460">
    <property type="entry name" value="DNAPol_HHH"/>
</dbReference>
<evidence type="ECO:0000259" key="10">
    <source>
        <dbReference type="SMART" id="SM00481"/>
    </source>
</evidence>
<dbReference type="Gene3D" id="1.10.150.870">
    <property type="match status" value="1"/>
</dbReference>
<dbReference type="Pfam" id="PF02811">
    <property type="entry name" value="PHP"/>
    <property type="match status" value="1"/>
</dbReference>
<dbReference type="Pfam" id="PF17657">
    <property type="entry name" value="DNA_pol3_finger"/>
    <property type="match status" value="1"/>
</dbReference>
<dbReference type="AlphaFoldDB" id="A0A7H1AZP0"/>
<accession>A0A7H1AZP0</accession>
<evidence type="ECO:0000256" key="2">
    <source>
        <dbReference type="ARBA" id="ARBA00012417"/>
    </source>
</evidence>
<dbReference type="NCBIfam" id="TIGR00594">
    <property type="entry name" value="polc"/>
    <property type="match status" value="1"/>
</dbReference>
<dbReference type="Gene3D" id="3.20.20.140">
    <property type="entry name" value="Metal-dependent hydrolases"/>
    <property type="match status" value="1"/>
</dbReference>
<keyword evidence="7" id="KW-0235">DNA replication</keyword>
<dbReference type="InterPro" id="IPR011708">
    <property type="entry name" value="DNA_pol3_alpha_NTPase_dom"/>
</dbReference>
<dbReference type="InterPro" id="IPR004805">
    <property type="entry name" value="DnaE2/DnaE/PolC"/>
</dbReference>
<evidence type="ECO:0000256" key="4">
    <source>
        <dbReference type="ARBA" id="ARBA00022490"/>
    </source>
</evidence>
<dbReference type="SMART" id="SM00481">
    <property type="entry name" value="POLIIIAc"/>
    <property type="match status" value="1"/>
</dbReference>
<dbReference type="EMBL" id="CP061275">
    <property type="protein sequence ID" value="QNS01945.1"/>
    <property type="molecule type" value="Genomic_DNA"/>
</dbReference>
<evidence type="ECO:0000256" key="6">
    <source>
        <dbReference type="ARBA" id="ARBA00022695"/>
    </source>
</evidence>
<dbReference type="SUPFAM" id="SSF89550">
    <property type="entry name" value="PHP domain-like"/>
    <property type="match status" value="1"/>
</dbReference>
<dbReference type="GO" id="GO:0008408">
    <property type="term" value="F:3'-5' exonuclease activity"/>
    <property type="evidence" value="ECO:0007669"/>
    <property type="project" value="InterPro"/>
</dbReference>
<gene>
    <name evidence="11" type="primary">dnaE</name>
    <name evidence="11" type="ORF">ICW73_00490</name>
</gene>
<dbReference type="Pfam" id="PF14579">
    <property type="entry name" value="HHH_6"/>
    <property type="match status" value="1"/>
</dbReference>
<name>A0A7H1AZP0_9GAMM</name>
<dbReference type="Proteomes" id="UP000516346">
    <property type="component" value="Chromosome"/>
</dbReference>
<evidence type="ECO:0000313" key="11">
    <source>
        <dbReference type="EMBL" id="QNS01945.1"/>
    </source>
</evidence>
<evidence type="ECO:0000256" key="9">
    <source>
        <dbReference type="ARBA" id="ARBA00049244"/>
    </source>
</evidence>
<dbReference type="PANTHER" id="PTHR32294">
    <property type="entry name" value="DNA POLYMERASE III SUBUNIT ALPHA"/>
    <property type="match status" value="1"/>
</dbReference>
<dbReference type="InterPro" id="IPR040982">
    <property type="entry name" value="DNA_pol3_finger"/>
</dbReference>
<keyword evidence="5 11" id="KW-0808">Transferase</keyword>
<dbReference type="Pfam" id="PF07733">
    <property type="entry name" value="DNA_pol3_alpha"/>
    <property type="match status" value="1"/>
</dbReference>
<feature type="domain" description="Polymerase/histidinol phosphatase N-terminal" evidence="10">
    <location>
        <begin position="7"/>
        <end position="74"/>
    </location>
</feature>
<dbReference type="GO" id="GO:0005737">
    <property type="term" value="C:cytoplasm"/>
    <property type="evidence" value="ECO:0007669"/>
    <property type="project" value="UniProtKB-SubCell"/>
</dbReference>
<dbReference type="Gene3D" id="1.10.10.1600">
    <property type="entry name" value="Bacterial DNA polymerase III alpha subunit, thumb domain"/>
    <property type="match status" value="1"/>
</dbReference>
<evidence type="ECO:0000256" key="7">
    <source>
        <dbReference type="ARBA" id="ARBA00022705"/>
    </source>
</evidence>
<evidence type="ECO:0000256" key="1">
    <source>
        <dbReference type="ARBA" id="ARBA00004496"/>
    </source>
</evidence>
<dbReference type="GO" id="GO:0006260">
    <property type="term" value="P:DNA replication"/>
    <property type="evidence" value="ECO:0007669"/>
    <property type="project" value="UniProtKB-KW"/>
</dbReference>
<organism evidence="11 12">
    <name type="scientific">Buchnera aphidicola</name>
    <name type="common">Pentalonia nigronervosa</name>
    <dbReference type="NCBI Taxonomy" id="1309793"/>
    <lineage>
        <taxon>Bacteria</taxon>
        <taxon>Pseudomonadati</taxon>
        <taxon>Pseudomonadota</taxon>
        <taxon>Gammaproteobacteria</taxon>
        <taxon>Enterobacterales</taxon>
        <taxon>Erwiniaceae</taxon>
        <taxon>Buchnera</taxon>
    </lineage>
</organism>
<dbReference type="PANTHER" id="PTHR32294:SF0">
    <property type="entry name" value="DNA POLYMERASE III SUBUNIT ALPHA"/>
    <property type="match status" value="1"/>
</dbReference>
<dbReference type="GO" id="GO:0003887">
    <property type="term" value="F:DNA-directed DNA polymerase activity"/>
    <property type="evidence" value="ECO:0007669"/>
    <property type="project" value="UniProtKB-KW"/>
</dbReference>
<dbReference type="GO" id="GO:0003676">
    <property type="term" value="F:nucleic acid binding"/>
    <property type="evidence" value="ECO:0007669"/>
    <property type="project" value="InterPro"/>
</dbReference>
<comment type="subcellular location">
    <subcellularLocation>
        <location evidence="1">Cytoplasm</location>
    </subcellularLocation>
</comment>
<evidence type="ECO:0000256" key="5">
    <source>
        <dbReference type="ARBA" id="ARBA00022679"/>
    </source>
</evidence>
<protein>
    <recommendedName>
        <fullName evidence="3">DNA polymerase III subunit alpha</fullName>
        <ecNumber evidence="2">2.7.7.7</ecNumber>
    </recommendedName>
</protein>